<dbReference type="GO" id="GO:0005506">
    <property type="term" value="F:iron ion binding"/>
    <property type="evidence" value="ECO:0007669"/>
    <property type="project" value="InterPro"/>
</dbReference>
<evidence type="ECO:0000256" key="1">
    <source>
        <dbReference type="ARBA" id="ARBA00001971"/>
    </source>
</evidence>
<evidence type="ECO:0000313" key="11">
    <source>
        <dbReference type="Proteomes" id="UP000813385"/>
    </source>
</evidence>
<evidence type="ECO:0000256" key="7">
    <source>
        <dbReference type="ARBA" id="ARBA00023033"/>
    </source>
</evidence>
<keyword evidence="5 9" id="KW-0560">Oxidoreductase</keyword>
<protein>
    <submittedName>
        <fullName evidence="10">O-methylsterigmatocystin oxidoreductase</fullName>
    </submittedName>
</protein>
<dbReference type="OrthoDB" id="2789670at2759"/>
<dbReference type="PANTHER" id="PTHR46300:SF7">
    <property type="entry name" value="P450, PUTATIVE (EUROFUNG)-RELATED"/>
    <property type="match status" value="1"/>
</dbReference>
<reference evidence="10" key="1">
    <citation type="journal article" date="2021" name="Nat. Commun.">
        <title>Genetic determinants of endophytism in the Arabidopsis root mycobiome.</title>
        <authorList>
            <person name="Mesny F."/>
            <person name="Miyauchi S."/>
            <person name="Thiergart T."/>
            <person name="Pickel B."/>
            <person name="Atanasova L."/>
            <person name="Karlsson M."/>
            <person name="Huettel B."/>
            <person name="Barry K.W."/>
            <person name="Haridas S."/>
            <person name="Chen C."/>
            <person name="Bauer D."/>
            <person name="Andreopoulos W."/>
            <person name="Pangilinan J."/>
            <person name="LaButti K."/>
            <person name="Riley R."/>
            <person name="Lipzen A."/>
            <person name="Clum A."/>
            <person name="Drula E."/>
            <person name="Henrissat B."/>
            <person name="Kohler A."/>
            <person name="Grigoriev I.V."/>
            <person name="Martin F.M."/>
            <person name="Hacquard S."/>
        </authorList>
    </citation>
    <scope>NUCLEOTIDE SEQUENCE</scope>
    <source>
        <strain evidence="10">MPI-CAGE-AT-0016</strain>
    </source>
</reference>
<dbReference type="AlphaFoldDB" id="A0A8K0T7X9"/>
<dbReference type="GO" id="GO:0016705">
    <property type="term" value="F:oxidoreductase activity, acting on paired donors, with incorporation or reduction of molecular oxygen"/>
    <property type="evidence" value="ECO:0007669"/>
    <property type="project" value="InterPro"/>
</dbReference>
<name>A0A8K0T7X9_9PEZI</name>
<dbReference type="GO" id="GO:0004497">
    <property type="term" value="F:monooxygenase activity"/>
    <property type="evidence" value="ECO:0007669"/>
    <property type="project" value="UniProtKB-KW"/>
</dbReference>
<evidence type="ECO:0000256" key="6">
    <source>
        <dbReference type="ARBA" id="ARBA00023004"/>
    </source>
</evidence>
<comment type="similarity">
    <text evidence="2 9">Belongs to the cytochrome P450 family.</text>
</comment>
<keyword evidence="11" id="KW-1185">Reference proteome</keyword>
<keyword evidence="4 8" id="KW-0479">Metal-binding</keyword>
<dbReference type="InterPro" id="IPR017972">
    <property type="entry name" value="Cyt_P450_CS"/>
</dbReference>
<accession>A0A8K0T7X9</accession>
<dbReference type="PROSITE" id="PS00086">
    <property type="entry name" value="CYTOCHROME_P450"/>
    <property type="match status" value="1"/>
</dbReference>
<dbReference type="PRINTS" id="PR00463">
    <property type="entry name" value="EP450I"/>
</dbReference>
<keyword evidence="3 8" id="KW-0349">Heme</keyword>
<dbReference type="GO" id="GO:0020037">
    <property type="term" value="F:heme binding"/>
    <property type="evidence" value="ECO:0007669"/>
    <property type="project" value="InterPro"/>
</dbReference>
<evidence type="ECO:0000256" key="4">
    <source>
        <dbReference type="ARBA" id="ARBA00022723"/>
    </source>
</evidence>
<evidence type="ECO:0000256" key="3">
    <source>
        <dbReference type="ARBA" id="ARBA00022617"/>
    </source>
</evidence>
<dbReference type="PANTHER" id="PTHR46300">
    <property type="entry name" value="P450, PUTATIVE (EUROFUNG)-RELATED-RELATED"/>
    <property type="match status" value="1"/>
</dbReference>
<keyword evidence="7 9" id="KW-0503">Monooxygenase</keyword>
<dbReference type="Gene3D" id="1.10.630.10">
    <property type="entry name" value="Cytochrome P450"/>
    <property type="match status" value="1"/>
</dbReference>
<comment type="cofactor">
    <cofactor evidence="1 8">
        <name>heme</name>
        <dbReference type="ChEBI" id="CHEBI:30413"/>
    </cofactor>
</comment>
<evidence type="ECO:0000256" key="2">
    <source>
        <dbReference type="ARBA" id="ARBA00010617"/>
    </source>
</evidence>
<evidence type="ECO:0000256" key="5">
    <source>
        <dbReference type="ARBA" id="ARBA00023002"/>
    </source>
</evidence>
<feature type="binding site" description="axial binding residue" evidence="8">
    <location>
        <position position="444"/>
    </location>
    <ligand>
        <name>heme</name>
        <dbReference type="ChEBI" id="CHEBI:30413"/>
    </ligand>
    <ligandPart>
        <name>Fe</name>
        <dbReference type="ChEBI" id="CHEBI:18248"/>
    </ligandPart>
</feature>
<evidence type="ECO:0000256" key="8">
    <source>
        <dbReference type="PIRSR" id="PIRSR602401-1"/>
    </source>
</evidence>
<dbReference type="SUPFAM" id="SSF48264">
    <property type="entry name" value="Cytochrome P450"/>
    <property type="match status" value="1"/>
</dbReference>
<proteinExistence type="inferred from homology"/>
<dbReference type="CDD" id="cd11065">
    <property type="entry name" value="CYP64-like"/>
    <property type="match status" value="1"/>
</dbReference>
<evidence type="ECO:0000313" key="10">
    <source>
        <dbReference type="EMBL" id="KAH7347105.1"/>
    </source>
</evidence>
<dbReference type="InterPro" id="IPR002401">
    <property type="entry name" value="Cyt_P450_E_grp-I"/>
</dbReference>
<evidence type="ECO:0000256" key="9">
    <source>
        <dbReference type="RuleBase" id="RU000461"/>
    </source>
</evidence>
<sequence>MPTSSLPLLGVLAILGLTLYRWRGRQNQLPLPPGPKRLPLLGNIRDFPPSDGTPEHLHWLKHKDLYGGISSVTVMGMTLIIIHDKSMAHELLDKMASKTSGRPTMVMANKLCGYENIVLCQGYTPTFRRYRKFLHQELGTIGSAAQFRSAQEIEVARQLVRSIDAPDRWLENYKTAAAATVLQMAYGYTVEPHEPDALVELIEKMMTEFSLAASPMTWAVDIIPALQYLPEGFPGASFKQTARRWRKSIQASAQIPYDFVRRQMSALVNRPSYVSKLVKQLAREGETDCLSGEDEQAILWTAASLYGAAADTTVITLTTFTLAMVLFPEVQRKAQAEIDTVVGTDRIPSFEDRDNLPYVNALVKKSLRWWPITPMSFPHTVTQDFEYNGYRLPKDAIIMPSVHWFLHDPAIYRDPERFDPDRFLPPRNETDPATEAFGYGRRVCPGRFFADSSLYISIVQTLATFNLTKAVGDDGTEIEIDARPKPGVLSYPTEFRFKAIPRSQKHVELIRELERKHPFQPSDAALL</sequence>
<dbReference type="InterPro" id="IPR036396">
    <property type="entry name" value="Cyt_P450_sf"/>
</dbReference>
<gene>
    <name evidence="10" type="ORF">B0T11DRAFT_233012</name>
</gene>
<keyword evidence="6 8" id="KW-0408">Iron</keyword>
<dbReference type="Proteomes" id="UP000813385">
    <property type="component" value="Unassembled WGS sequence"/>
</dbReference>
<dbReference type="InterPro" id="IPR050364">
    <property type="entry name" value="Cytochrome_P450_fung"/>
</dbReference>
<dbReference type="EMBL" id="JAGPXD010000007">
    <property type="protein sequence ID" value="KAH7347105.1"/>
    <property type="molecule type" value="Genomic_DNA"/>
</dbReference>
<organism evidence="10 11">
    <name type="scientific">Plectosphaerella cucumerina</name>
    <dbReference type="NCBI Taxonomy" id="40658"/>
    <lineage>
        <taxon>Eukaryota</taxon>
        <taxon>Fungi</taxon>
        <taxon>Dikarya</taxon>
        <taxon>Ascomycota</taxon>
        <taxon>Pezizomycotina</taxon>
        <taxon>Sordariomycetes</taxon>
        <taxon>Hypocreomycetidae</taxon>
        <taxon>Glomerellales</taxon>
        <taxon>Plectosphaerellaceae</taxon>
        <taxon>Plectosphaerella</taxon>
    </lineage>
</organism>
<dbReference type="InterPro" id="IPR001128">
    <property type="entry name" value="Cyt_P450"/>
</dbReference>
<comment type="caution">
    <text evidence="10">The sequence shown here is derived from an EMBL/GenBank/DDBJ whole genome shotgun (WGS) entry which is preliminary data.</text>
</comment>
<dbReference type="Pfam" id="PF00067">
    <property type="entry name" value="p450"/>
    <property type="match status" value="1"/>
</dbReference>